<evidence type="ECO:0000313" key="5">
    <source>
        <dbReference type="EMBL" id="CAK9206577.1"/>
    </source>
</evidence>
<feature type="region of interest" description="Disordered" evidence="3">
    <location>
        <begin position="191"/>
        <end position="258"/>
    </location>
</feature>
<dbReference type="InterPro" id="IPR039794">
    <property type="entry name" value="Gtb1-like"/>
</dbReference>
<dbReference type="InterPro" id="IPR036607">
    <property type="entry name" value="PRKCSH"/>
</dbReference>
<dbReference type="Proteomes" id="UP001497512">
    <property type="component" value="Chromosome 15"/>
</dbReference>
<keyword evidence="2" id="KW-1015">Disulfide bond</keyword>
<feature type="domain" description="MRH" evidence="4">
    <location>
        <begin position="335"/>
        <end position="430"/>
    </location>
</feature>
<dbReference type="PROSITE" id="PS51914">
    <property type="entry name" value="MRH"/>
    <property type="match status" value="1"/>
</dbReference>
<sequence>MIIFVTAWMEQMNQVGREAREKLAKKLTMYKEGLRIRRREVQNARVLRLKQETEIASLRQEEKSLGKLIKNLKEAVEKLERQQEEASKAMAASEKSETDQKPKEEKLPDGSSQDSAFHSLPTAQVLEAQTSELSDHHDMDVRIHCDAGAEHDCELAASEELHEEGDPELAQLSREEMGRIVALRWTGEEMGLDTSHAGSDQLEMTVEDCEKTEDEPEDKDDNEFNGGNKDDDDVCEGGNGSRDQGDATYREEEEEHQPVLKEEKPAWWTWFCSVAEMLRILFTRSMADKSEAEQVRKQYSDATGKLSSIKARISELDTILKEDFGEEGEFASFYEQCFELKVKQYVYKVCPFREATQLEGHTSTHLGDWDGFKDNYSAIMFSHGEHCWNGPNRSLRVELQCGKRTQLKNVDEPSRCEYVAELTTPVFCSESRVEQLQQELDGQLAAARDEL</sequence>
<keyword evidence="1" id="KW-0732">Signal</keyword>
<accession>A0ABP0TWQ2</accession>
<dbReference type="SUPFAM" id="SSF50911">
    <property type="entry name" value="Mannose 6-phosphate receptor domain"/>
    <property type="match status" value="1"/>
</dbReference>
<dbReference type="EMBL" id="OZ019907">
    <property type="protein sequence ID" value="CAK9206577.1"/>
    <property type="molecule type" value="Genomic_DNA"/>
</dbReference>
<feature type="compositionally biased region" description="Acidic residues" evidence="3">
    <location>
        <begin position="205"/>
        <end position="223"/>
    </location>
</feature>
<evidence type="ECO:0000256" key="3">
    <source>
        <dbReference type="SAM" id="MobiDB-lite"/>
    </source>
</evidence>
<reference evidence="5" key="1">
    <citation type="submission" date="2024-02" db="EMBL/GenBank/DDBJ databases">
        <authorList>
            <consortium name="ELIXIR-Norway"/>
            <consortium name="Elixir Norway"/>
        </authorList>
    </citation>
    <scope>NUCLEOTIDE SEQUENCE</scope>
</reference>
<dbReference type="InterPro" id="IPR009011">
    <property type="entry name" value="Man6P_isomerase_rcpt-bd_dom_sf"/>
</dbReference>
<protein>
    <recommendedName>
        <fullName evidence="4">MRH domain-containing protein</fullName>
    </recommendedName>
</protein>
<evidence type="ECO:0000256" key="2">
    <source>
        <dbReference type="ARBA" id="ARBA00023157"/>
    </source>
</evidence>
<dbReference type="Pfam" id="PF13015">
    <property type="entry name" value="PRKCSH_1"/>
    <property type="match status" value="1"/>
</dbReference>
<dbReference type="PANTHER" id="PTHR12630">
    <property type="entry name" value="N-LINKED OLIGOSACCHARIDE PROCESSING"/>
    <property type="match status" value="1"/>
</dbReference>
<dbReference type="PANTHER" id="PTHR12630:SF1">
    <property type="entry name" value="GLUCOSIDASE 2 SUBUNIT BETA"/>
    <property type="match status" value="1"/>
</dbReference>
<evidence type="ECO:0000313" key="6">
    <source>
        <dbReference type="Proteomes" id="UP001497512"/>
    </source>
</evidence>
<keyword evidence="6" id="KW-1185">Reference proteome</keyword>
<organism evidence="5 6">
    <name type="scientific">Sphagnum troendelagicum</name>
    <dbReference type="NCBI Taxonomy" id="128251"/>
    <lineage>
        <taxon>Eukaryota</taxon>
        <taxon>Viridiplantae</taxon>
        <taxon>Streptophyta</taxon>
        <taxon>Embryophyta</taxon>
        <taxon>Bryophyta</taxon>
        <taxon>Sphagnophytina</taxon>
        <taxon>Sphagnopsida</taxon>
        <taxon>Sphagnales</taxon>
        <taxon>Sphagnaceae</taxon>
        <taxon>Sphagnum</taxon>
    </lineage>
</organism>
<evidence type="ECO:0000259" key="4">
    <source>
        <dbReference type="PROSITE" id="PS51914"/>
    </source>
</evidence>
<proteinExistence type="predicted"/>
<evidence type="ECO:0000256" key="1">
    <source>
        <dbReference type="ARBA" id="ARBA00022729"/>
    </source>
</evidence>
<name>A0ABP0TWQ2_9BRYO</name>
<gene>
    <name evidence="5" type="ORF">CSSPTR1EN2_LOCUS8418</name>
</gene>
<feature type="region of interest" description="Disordered" evidence="3">
    <location>
        <begin position="80"/>
        <end position="116"/>
    </location>
</feature>
<feature type="compositionally biased region" description="Basic and acidic residues" evidence="3">
    <location>
        <begin position="243"/>
        <end position="258"/>
    </location>
</feature>
<dbReference type="InterPro" id="IPR044865">
    <property type="entry name" value="MRH_dom"/>
</dbReference>
<feature type="compositionally biased region" description="Basic and acidic residues" evidence="3">
    <location>
        <begin position="94"/>
        <end position="108"/>
    </location>
</feature>
<dbReference type="Gene3D" id="2.70.130.10">
    <property type="entry name" value="Mannose-6-phosphate receptor binding domain"/>
    <property type="match status" value="1"/>
</dbReference>